<dbReference type="Gene3D" id="3.30.200.20">
    <property type="entry name" value="Phosphorylase Kinase, domain 1"/>
    <property type="match status" value="1"/>
</dbReference>
<comment type="caution">
    <text evidence="3">The sequence shown here is derived from an EMBL/GenBank/DDBJ whole genome shotgun (WGS) entry which is preliminary data.</text>
</comment>
<gene>
    <name evidence="3" type="ORF">IC617_00925</name>
</gene>
<comment type="similarity">
    <text evidence="1 2">Belongs to the fructosamine kinase family.</text>
</comment>
<dbReference type="PANTHER" id="PTHR12149:SF8">
    <property type="entry name" value="PROTEIN-RIBULOSAMINE 3-KINASE"/>
    <property type="match status" value="1"/>
</dbReference>
<evidence type="ECO:0000256" key="1">
    <source>
        <dbReference type="ARBA" id="ARBA00009460"/>
    </source>
</evidence>
<reference evidence="3" key="1">
    <citation type="submission" date="2020-09" db="EMBL/GenBank/DDBJ databases">
        <title>A novel bacterium of genus Neiella, isolated from South China Sea.</title>
        <authorList>
            <person name="Huang H."/>
            <person name="Mo K."/>
            <person name="Hu Y."/>
        </authorList>
    </citation>
    <scope>NUCLEOTIDE SEQUENCE</scope>
    <source>
        <strain evidence="3">HB171785</strain>
    </source>
</reference>
<evidence type="ECO:0000313" key="4">
    <source>
        <dbReference type="Proteomes" id="UP000638014"/>
    </source>
</evidence>
<dbReference type="Pfam" id="PF03881">
    <property type="entry name" value="Fructosamin_kin"/>
    <property type="match status" value="1"/>
</dbReference>
<evidence type="ECO:0000313" key="3">
    <source>
        <dbReference type="EMBL" id="MBD1387981.1"/>
    </source>
</evidence>
<dbReference type="Proteomes" id="UP000638014">
    <property type="component" value="Unassembled WGS sequence"/>
</dbReference>
<proteinExistence type="inferred from homology"/>
<sequence length="295" mass="32478">MQWQDIEHTLKSALGSGLKLGQAEAVSGGNINQAFKLHSNRGELFIKLNHVSCFDMFVQESAGLVAIAATNTIRTPNVIIANHTQHHAFLVLQYHEAKNPQPSDWQLAAEQLAAMHSASTMATVTGEPFGFSADNYIGSTPQPNSPTPSWSEFFAHQRIGYQLSLLKGQLQLPISDAEICQQIESILQVDPIQPSLLHGDLWRGNLMFDKHGPLLVDPACYIGDAEADIAMTDLFGGFPAAFYQAYRSIKAAPESLSLRHDIYNLYHLLNHATLFGGHYLDQAEQSVKRLIENGS</sequence>
<keyword evidence="4" id="KW-1185">Reference proteome</keyword>
<dbReference type="EMBL" id="JACXAF010000001">
    <property type="protein sequence ID" value="MBD1387981.1"/>
    <property type="molecule type" value="Genomic_DNA"/>
</dbReference>
<accession>A0A8J6QNJ6</accession>
<dbReference type="PANTHER" id="PTHR12149">
    <property type="entry name" value="FRUCTOSAMINE 3 KINASE-RELATED PROTEIN"/>
    <property type="match status" value="1"/>
</dbReference>
<keyword evidence="2" id="KW-0808">Transferase</keyword>
<dbReference type="InterPro" id="IPR016477">
    <property type="entry name" value="Fructo-/Ketosamine-3-kinase"/>
</dbReference>
<keyword evidence="2 3" id="KW-0418">Kinase</keyword>
<dbReference type="GO" id="GO:0016301">
    <property type="term" value="F:kinase activity"/>
    <property type="evidence" value="ECO:0007669"/>
    <property type="project" value="UniProtKB-UniRule"/>
</dbReference>
<dbReference type="Gene3D" id="3.90.1200.10">
    <property type="match status" value="1"/>
</dbReference>
<dbReference type="SUPFAM" id="SSF56112">
    <property type="entry name" value="Protein kinase-like (PK-like)"/>
    <property type="match status" value="1"/>
</dbReference>
<evidence type="ECO:0000256" key="2">
    <source>
        <dbReference type="PIRNR" id="PIRNR006221"/>
    </source>
</evidence>
<dbReference type="AlphaFoldDB" id="A0A8J6QNJ6"/>
<dbReference type="PIRSF" id="PIRSF006221">
    <property type="entry name" value="Ketosamine-3-kinase"/>
    <property type="match status" value="1"/>
</dbReference>
<dbReference type="InterPro" id="IPR011009">
    <property type="entry name" value="Kinase-like_dom_sf"/>
</dbReference>
<organism evidence="3 4">
    <name type="scientific">Neiella litorisoli</name>
    <dbReference type="NCBI Taxonomy" id="2771431"/>
    <lineage>
        <taxon>Bacteria</taxon>
        <taxon>Pseudomonadati</taxon>
        <taxon>Pseudomonadota</taxon>
        <taxon>Gammaproteobacteria</taxon>
        <taxon>Alteromonadales</taxon>
        <taxon>Echinimonadaceae</taxon>
        <taxon>Neiella</taxon>
    </lineage>
</organism>
<name>A0A8J6QNJ6_9GAMM</name>
<protein>
    <submittedName>
        <fullName evidence="3">Fructosamine kinase family protein</fullName>
    </submittedName>
</protein>
<dbReference type="RefSeq" id="WP_191143101.1">
    <property type="nucleotide sequence ID" value="NZ_JACXAF010000001.1"/>
</dbReference>